<evidence type="ECO:0000313" key="4">
    <source>
        <dbReference type="EMBL" id="GIE26580.1"/>
    </source>
</evidence>
<dbReference type="Pfam" id="PF00107">
    <property type="entry name" value="ADH_zinc_N"/>
    <property type="match status" value="1"/>
</dbReference>
<protein>
    <submittedName>
        <fullName evidence="4">NADPH:quinone reductase</fullName>
    </submittedName>
</protein>
<dbReference type="Gene3D" id="3.90.180.10">
    <property type="entry name" value="Medium-chain alcohol dehydrogenases, catalytic domain"/>
    <property type="match status" value="1"/>
</dbReference>
<keyword evidence="5" id="KW-1185">Reference proteome</keyword>
<keyword evidence="1" id="KW-0521">NADP</keyword>
<gene>
    <name evidence="4" type="primary">qor_9</name>
    <name evidence="4" type="ORF">Ahu01nite_096820</name>
</gene>
<dbReference type="InterPro" id="IPR013154">
    <property type="entry name" value="ADH-like_N"/>
</dbReference>
<evidence type="ECO:0000256" key="2">
    <source>
        <dbReference type="ARBA" id="ARBA00023002"/>
    </source>
</evidence>
<dbReference type="InterPro" id="IPR036291">
    <property type="entry name" value="NAD(P)-bd_dom_sf"/>
</dbReference>
<dbReference type="SUPFAM" id="SSF51735">
    <property type="entry name" value="NAD(P)-binding Rossmann-fold domains"/>
    <property type="match status" value="1"/>
</dbReference>
<dbReference type="PANTHER" id="PTHR48106">
    <property type="entry name" value="QUINONE OXIDOREDUCTASE PIG3-RELATED"/>
    <property type="match status" value="1"/>
</dbReference>
<organism evidence="4 5">
    <name type="scientific">Winogradskya humida</name>
    <dbReference type="NCBI Taxonomy" id="113566"/>
    <lineage>
        <taxon>Bacteria</taxon>
        <taxon>Bacillati</taxon>
        <taxon>Actinomycetota</taxon>
        <taxon>Actinomycetes</taxon>
        <taxon>Micromonosporales</taxon>
        <taxon>Micromonosporaceae</taxon>
        <taxon>Winogradskya</taxon>
    </lineage>
</organism>
<feature type="domain" description="Enoyl reductase (ER)" evidence="3">
    <location>
        <begin position="10"/>
        <end position="314"/>
    </location>
</feature>
<dbReference type="InterPro" id="IPR011032">
    <property type="entry name" value="GroES-like_sf"/>
</dbReference>
<keyword evidence="2" id="KW-0560">Oxidoreductase</keyword>
<dbReference type="SMART" id="SM00829">
    <property type="entry name" value="PKS_ER"/>
    <property type="match status" value="1"/>
</dbReference>
<evidence type="ECO:0000313" key="5">
    <source>
        <dbReference type="Proteomes" id="UP000603200"/>
    </source>
</evidence>
<name>A0ABQ4A6U3_9ACTN</name>
<sequence>MKAVQCTRFGGPEVLELADVAEPIAGEGQLLVTVSAAGVNFADTSRIAGSYRPAPELPFVPGTEVVGRTAEGRRVLAPIFGGGGFAERAVVDAADAVDVPVAVGDAEALALLVQGLTAWHVLKSSARVSAGETVVVNAAAGGVGSLAVQLAKHFGARRVIATASTEAKRDLALALGADVAVSGHADGYADRVLDANDGRPVDVVLDSIGGNVFSAGLDVLANFGRLVTFGNASREGRAPVDPGELADGNKTVSGFWLRPALTVPGAYAEPLTEMFGLVAARTLKPLVAAAYPLADARRAFEDLLARATTGKITLLPG</sequence>
<dbReference type="InterPro" id="IPR020843">
    <property type="entry name" value="ER"/>
</dbReference>
<dbReference type="Pfam" id="PF08240">
    <property type="entry name" value="ADH_N"/>
    <property type="match status" value="1"/>
</dbReference>
<dbReference type="SUPFAM" id="SSF50129">
    <property type="entry name" value="GroES-like"/>
    <property type="match status" value="1"/>
</dbReference>
<accession>A0ABQ4A6U3</accession>
<dbReference type="EMBL" id="BOMN01000147">
    <property type="protein sequence ID" value="GIE26580.1"/>
    <property type="molecule type" value="Genomic_DNA"/>
</dbReference>
<proteinExistence type="predicted"/>
<evidence type="ECO:0000259" key="3">
    <source>
        <dbReference type="SMART" id="SM00829"/>
    </source>
</evidence>
<dbReference type="Gene3D" id="3.40.50.720">
    <property type="entry name" value="NAD(P)-binding Rossmann-like Domain"/>
    <property type="match status" value="1"/>
</dbReference>
<dbReference type="PANTHER" id="PTHR48106:SF13">
    <property type="entry name" value="QUINONE OXIDOREDUCTASE-RELATED"/>
    <property type="match status" value="1"/>
</dbReference>
<reference evidence="4 5" key="1">
    <citation type="submission" date="2021-01" db="EMBL/GenBank/DDBJ databases">
        <title>Whole genome shotgun sequence of Actinoplanes humidus NBRC 14915.</title>
        <authorList>
            <person name="Komaki H."/>
            <person name="Tamura T."/>
        </authorList>
    </citation>
    <scope>NUCLEOTIDE SEQUENCE [LARGE SCALE GENOMIC DNA]</scope>
    <source>
        <strain evidence="4 5">NBRC 14915</strain>
    </source>
</reference>
<dbReference type="InterPro" id="IPR013149">
    <property type="entry name" value="ADH-like_C"/>
</dbReference>
<comment type="caution">
    <text evidence="4">The sequence shown here is derived from an EMBL/GenBank/DDBJ whole genome shotgun (WGS) entry which is preliminary data.</text>
</comment>
<dbReference type="Proteomes" id="UP000603200">
    <property type="component" value="Unassembled WGS sequence"/>
</dbReference>
<evidence type="ECO:0000256" key="1">
    <source>
        <dbReference type="ARBA" id="ARBA00022857"/>
    </source>
</evidence>